<gene>
    <name evidence="8" type="ORF">NG900_15290</name>
</gene>
<keyword evidence="4 6" id="KW-1133">Transmembrane helix</keyword>
<evidence type="ECO:0000259" key="7">
    <source>
        <dbReference type="Pfam" id="PF04138"/>
    </source>
</evidence>
<comment type="similarity">
    <text evidence="2">Belongs to the GtrA family.</text>
</comment>
<dbReference type="RefSeq" id="WP_252681875.1">
    <property type="nucleotide sequence ID" value="NZ_JAMXHT010000005.1"/>
</dbReference>
<proteinExistence type="inferred from homology"/>
<evidence type="ECO:0000256" key="1">
    <source>
        <dbReference type="ARBA" id="ARBA00004141"/>
    </source>
</evidence>
<name>A0ABT1AMB9_9RALS</name>
<sequence>MIEHNAGSKVDGAGAAMASRRHFWAAVVQFARYVVIGGGATLAHYVVLFGLVQVGVSPWRASVAGSVIGATLNYFISRQAVFNSTRGHIGAMVRFGLVAFLALGCNATIMAIGLGLGLYYLIAQMFASAITAVFNFLVHRYWTFRDAAAVGALTEPQPAIVPERPTRNRSGQP</sequence>
<evidence type="ECO:0000256" key="5">
    <source>
        <dbReference type="ARBA" id="ARBA00023136"/>
    </source>
</evidence>
<evidence type="ECO:0000256" key="2">
    <source>
        <dbReference type="ARBA" id="ARBA00009399"/>
    </source>
</evidence>
<keyword evidence="3 6" id="KW-0812">Transmembrane</keyword>
<feature type="domain" description="GtrA/DPMS transmembrane" evidence="7">
    <location>
        <begin position="32"/>
        <end position="144"/>
    </location>
</feature>
<dbReference type="Pfam" id="PF04138">
    <property type="entry name" value="GtrA_DPMS_TM"/>
    <property type="match status" value="1"/>
</dbReference>
<dbReference type="PANTHER" id="PTHR38459">
    <property type="entry name" value="PROPHAGE BACTOPRENOL-LINKED GLUCOSE TRANSLOCASE HOMOLOG"/>
    <property type="match status" value="1"/>
</dbReference>
<comment type="caution">
    <text evidence="8">The sequence shown here is derived from an EMBL/GenBank/DDBJ whole genome shotgun (WGS) entry which is preliminary data.</text>
</comment>
<feature type="transmembrane region" description="Helical" evidence="6">
    <location>
        <begin position="89"/>
        <end position="112"/>
    </location>
</feature>
<dbReference type="InterPro" id="IPR051401">
    <property type="entry name" value="GtrA_CellWall_Glycosyl"/>
</dbReference>
<feature type="transmembrane region" description="Helical" evidence="6">
    <location>
        <begin position="58"/>
        <end position="77"/>
    </location>
</feature>
<dbReference type="Proteomes" id="UP001162811">
    <property type="component" value="Unassembled WGS sequence"/>
</dbReference>
<dbReference type="InterPro" id="IPR007267">
    <property type="entry name" value="GtrA_DPMS_TM"/>
</dbReference>
<dbReference type="PANTHER" id="PTHR38459:SF1">
    <property type="entry name" value="PROPHAGE BACTOPRENOL-LINKED GLUCOSE TRANSLOCASE HOMOLOG"/>
    <property type="match status" value="1"/>
</dbReference>
<accession>A0ABT1AMB9</accession>
<feature type="transmembrane region" description="Helical" evidence="6">
    <location>
        <begin position="118"/>
        <end position="138"/>
    </location>
</feature>
<dbReference type="EMBL" id="JAMXHT010000005">
    <property type="protein sequence ID" value="MCO5399561.1"/>
    <property type="molecule type" value="Genomic_DNA"/>
</dbReference>
<comment type="subcellular location">
    <subcellularLocation>
        <location evidence="1">Membrane</location>
        <topology evidence="1">Multi-pass membrane protein</topology>
    </subcellularLocation>
</comment>
<evidence type="ECO:0000256" key="3">
    <source>
        <dbReference type="ARBA" id="ARBA00022692"/>
    </source>
</evidence>
<evidence type="ECO:0000313" key="8">
    <source>
        <dbReference type="EMBL" id="MCO5399561.1"/>
    </source>
</evidence>
<evidence type="ECO:0000313" key="9">
    <source>
        <dbReference type="Proteomes" id="UP001162811"/>
    </source>
</evidence>
<keyword evidence="9" id="KW-1185">Reference proteome</keyword>
<keyword evidence="5 6" id="KW-0472">Membrane</keyword>
<evidence type="ECO:0000256" key="4">
    <source>
        <dbReference type="ARBA" id="ARBA00022989"/>
    </source>
</evidence>
<protein>
    <submittedName>
        <fullName evidence="8">GtrA family protein</fullName>
    </submittedName>
</protein>
<organism evidence="8 9">
    <name type="scientific">Ralstonia soli</name>
    <dbReference type="NCBI Taxonomy" id="2953896"/>
    <lineage>
        <taxon>Bacteria</taxon>
        <taxon>Pseudomonadati</taxon>
        <taxon>Pseudomonadota</taxon>
        <taxon>Betaproteobacteria</taxon>
        <taxon>Burkholderiales</taxon>
        <taxon>Burkholderiaceae</taxon>
        <taxon>Ralstonia</taxon>
    </lineage>
</organism>
<reference evidence="8" key="1">
    <citation type="submission" date="2022-06" db="EMBL/GenBank/DDBJ databases">
        <authorList>
            <person name="Lu C.-H."/>
        </authorList>
    </citation>
    <scope>NUCLEOTIDE SEQUENCE</scope>
    <source>
        <strain evidence="8">21MJYT02-11</strain>
    </source>
</reference>
<feature type="transmembrane region" description="Helical" evidence="6">
    <location>
        <begin position="30"/>
        <end position="52"/>
    </location>
</feature>
<evidence type="ECO:0000256" key="6">
    <source>
        <dbReference type="SAM" id="Phobius"/>
    </source>
</evidence>
<reference evidence="8" key="2">
    <citation type="journal article" date="2023" name="Front. Microbiol.">
        <title>Ralstonia chuxiongensis sp. nov., Ralstonia mojiangensis sp. nov., and Ralstonia soli sp. nov., isolated from tobacco fields, are three novel species in the family Burkholderiaceae.</title>
        <authorList>
            <person name="Lu C.H."/>
            <person name="Zhang Y.Y."/>
            <person name="Jiang N."/>
            <person name="Chen W."/>
            <person name="Shao X."/>
            <person name="Zhao Z.M."/>
            <person name="Lu W.L."/>
            <person name="Hu X."/>
            <person name="Xi Y.X."/>
            <person name="Zou S.Y."/>
            <person name="Wei Q.J."/>
            <person name="Lin Z.L."/>
            <person name="Gong L."/>
            <person name="Gai X.T."/>
            <person name="Zhang L.Q."/>
            <person name="Li J.Y."/>
            <person name="Jin Y."/>
            <person name="Xia Z.Y."/>
        </authorList>
    </citation>
    <scope>NUCLEOTIDE SEQUENCE</scope>
    <source>
        <strain evidence="8">21MJYT02-11</strain>
    </source>
</reference>